<evidence type="ECO:0000313" key="9">
    <source>
        <dbReference type="EMBL" id="MFD0962945.1"/>
    </source>
</evidence>
<feature type="binding site" evidence="7">
    <location>
        <begin position="147"/>
        <end position="150"/>
    </location>
    <ligand>
        <name>substrate</name>
    </ligand>
</feature>
<evidence type="ECO:0000256" key="8">
    <source>
        <dbReference type="RuleBase" id="RU003781"/>
    </source>
</evidence>
<evidence type="ECO:0000256" key="6">
    <source>
        <dbReference type="ARBA" id="ARBA00023080"/>
    </source>
</evidence>
<evidence type="ECO:0000313" key="10">
    <source>
        <dbReference type="Proteomes" id="UP001596997"/>
    </source>
</evidence>
<dbReference type="NCBIfam" id="NF011398">
    <property type="entry name" value="PRK14823.1"/>
    <property type="match status" value="1"/>
</dbReference>
<proteinExistence type="inferred from homology"/>
<keyword evidence="3 7" id="KW-0547">Nucleotide-binding</keyword>
<comment type="cofactor">
    <cofactor evidence="7">
        <name>Mg(2+)</name>
        <dbReference type="ChEBI" id="CHEBI:18420"/>
    </cofactor>
    <text evidence="7">Binds 1 Mg(2+) ion per subunit.</text>
</comment>
<comment type="catalytic activity">
    <reaction evidence="7">
        <text>dITP + H2O = dIMP + diphosphate + H(+)</text>
        <dbReference type="Rhea" id="RHEA:28342"/>
        <dbReference type="ChEBI" id="CHEBI:15377"/>
        <dbReference type="ChEBI" id="CHEBI:15378"/>
        <dbReference type="ChEBI" id="CHEBI:33019"/>
        <dbReference type="ChEBI" id="CHEBI:61194"/>
        <dbReference type="ChEBI" id="CHEBI:61382"/>
        <dbReference type="EC" id="3.6.1.66"/>
    </reaction>
</comment>
<comment type="caution">
    <text evidence="7">Lacks conserved residue(s) required for the propagation of feature annotation.</text>
</comment>
<keyword evidence="5 7" id="KW-0460">Magnesium</keyword>
<dbReference type="EMBL" id="JBHTJM010000002">
    <property type="protein sequence ID" value="MFD0962945.1"/>
    <property type="molecule type" value="Genomic_DNA"/>
</dbReference>
<comment type="similarity">
    <text evidence="1 7 8">Belongs to the HAM1 NTPase family.</text>
</comment>
<reference evidence="10" key="1">
    <citation type="journal article" date="2019" name="Int. J. Syst. Evol. Microbiol.">
        <title>The Global Catalogue of Microorganisms (GCM) 10K type strain sequencing project: providing services to taxonomists for standard genome sequencing and annotation.</title>
        <authorList>
            <consortium name="The Broad Institute Genomics Platform"/>
            <consortium name="The Broad Institute Genome Sequencing Center for Infectious Disease"/>
            <person name="Wu L."/>
            <person name="Ma J."/>
        </authorList>
    </citation>
    <scope>NUCLEOTIDE SEQUENCE [LARGE SCALE GENOMIC DNA]</scope>
    <source>
        <strain evidence="10">CCUG 62114</strain>
    </source>
</reference>
<evidence type="ECO:0000256" key="4">
    <source>
        <dbReference type="ARBA" id="ARBA00022801"/>
    </source>
</evidence>
<feature type="binding site" evidence="7">
    <location>
        <begin position="7"/>
        <end position="12"/>
    </location>
    <ligand>
        <name>substrate</name>
    </ligand>
</feature>
<evidence type="ECO:0000256" key="1">
    <source>
        <dbReference type="ARBA" id="ARBA00008023"/>
    </source>
</evidence>
<feature type="binding site" evidence="7">
    <location>
        <position position="67"/>
    </location>
    <ligand>
        <name>Mg(2+)</name>
        <dbReference type="ChEBI" id="CHEBI:18420"/>
    </ligand>
</feature>
<comment type="subunit">
    <text evidence="7">Homodimer.</text>
</comment>
<dbReference type="Proteomes" id="UP001596997">
    <property type="component" value="Unassembled WGS sequence"/>
</dbReference>
<evidence type="ECO:0000256" key="3">
    <source>
        <dbReference type="ARBA" id="ARBA00022741"/>
    </source>
</evidence>
<comment type="catalytic activity">
    <reaction evidence="7">
        <text>ITP + H2O = IMP + diphosphate + H(+)</text>
        <dbReference type="Rhea" id="RHEA:29399"/>
        <dbReference type="ChEBI" id="CHEBI:15377"/>
        <dbReference type="ChEBI" id="CHEBI:15378"/>
        <dbReference type="ChEBI" id="CHEBI:33019"/>
        <dbReference type="ChEBI" id="CHEBI:58053"/>
        <dbReference type="ChEBI" id="CHEBI:61402"/>
        <dbReference type="EC" id="3.6.1.66"/>
    </reaction>
</comment>
<keyword evidence="4 7" id="KW-0378">Hydrolase</keyword>
<organism evidence="9 10">
    <name type="scientific">Pseudofulvibacter geojedonensis</name>
    <dbReference type="NCBI Taxonomy" id="1123758"/>
    <lineage>
        <taxon>Bacteria</taxon>
        <taxon>Pseudomonadati</taxon>
        <taxon>Bacteroidota</taxon>
        <taxon>Flavobacteriia</taxon>
        <taxon>Flavobacteriales</taxon>
        <taxon>Flavobacteriaceae</taxon>
        <taxon>Pseudofulvibacter</taxon>
    </lineage>
</organism>
<dbReference type="CDD" id="cd00515">
    <property type="entry name" value="HAM1"/>
    <property type="match status" value="1"/>
</dbReference>
<dbReference type="Gene3D" id="3.90.950.10">
    <property type="match status" value="1"/>
</dbReference>
<dbReference type="PANTHER" id="PTHR11067">
    <property type="entry name" value="INOSINE TRIPHOSPHATE PYROPHOSPHATASE/HAM1 PROTEIN"/>
    <property type="match status" value="1"/>
</dbReference>
<dbReference type="HAMAP" id="MF_01405">
    <property type="entry name" value="Non_canon_purine_NTPase"/>
    <property type="match status" value="1"/>
</dbReference>
<dbReference type="RefSeq" id="WP_377713116.1">
    <property type="nucleotide sequence ID" value="NZ_JBHTJM010000002.1"/>
</dbReference>
<feature type="binding site" evidence="7">
    <location>
        <position position="170"/>
    </location>
    <ligand>
        <name>substrate</name>
    </ligand>
</feature>
<dbReference type="PANTHER" id="PTHR11067:SF9">
    <property type="entry name" value="INOSINE TRIPHOSPHATE PYROPHOSPHATASE"/>
    <property type="match status" value="1"/>
</dbReference>
<dbReference type="InterPro" id="IPR029001">
    <property type="entry name" value="ITPase-like_fam"/>
</dbReference>
<comment type="function">
    <text evidence="7">Pyrophosphatase that catalyzes the hydrolysis of nucleoside triphosphates to their monophosphate derivatives, with a high preference for the non-canonical purine nucleotides XTP (xanthosine triphosphate), dITP (deoxyinosine triphosphate) and ITP. Seems to function as a house-cleaning enzyme that removes non-canonical purine nucleotides from the nucleotide pool, thus preventing their incorporation into DNA/RNA and avoiding chromosomal lesions.</text>
</comment>
<protein>
    <recommendedName>
        <fullName evidence="7">dITP/XTP pyrophosphatase</fullName>
        <ecNumber evidence="7">3.6.1.66</ecNumber>
    </recommendedName>
    <alternativeName>
        <fullName evidence="7">Non-canonical purine NTP pyrophosphatase</fullName>
    </alternativeName>
    <alternativeName>
        <fullName evidence="7">Non-standard purine NTP pyrophosphatase</fullName>
    </alternativeName>
    <alternativeName>
        <fullName evidence="7">Nucleoside-triphosphate diphosphatase</fullName>
    </alternativeName>
    <alternativeName>
        <fullName evidence="7">Nucleoside-triphosphate pyrophosphatase</fullName>
        <shortName evidence="7">NTPase</shortName>
    </alternativeName>
</protein>
<dbReference type="NCBIfam" id="TIGR00042">
    <property type="entry name" value="RdgB/HAM1 family non-canonical purine NTP pyrophosphatase"/>
    <property type="match status" value="1"/>
</dbReference>
<dbReference type="SUPFAM" id="SSF52972">
    <property type="entry name" value="ITPase-like"/>
    <property type="match status" value="1"/>
</dbReference>
<comment type="caution">
    <text evidence="9">The sequence shown here is derived from an EMBL/GenBank/DDBJ whole genome shotgun (WGS) entry which is preliminary data.</text>
</comment>
<keyword evidence="10" id="KW-1185">Reference proteome</keyword>
<feature type="binding site" evidence="7">
    <location>
        <begin position="175"/>
        <end position="176"/>
    </location>
    <ligand>
        <name>substrate</name>
    </ligand>
</feature>
<gene>
    <name evidence="9" type="ORF">ACFQ1O_02890</name>
</gene>
<keyword evidence="2 7" id="KW-0479">Metal-binding</keyword>
<evidence type="ECO:0000256" key="5">
    <source>
        <dbReference type="ARBA" id="ARBA00022842"/>
    </source>
</evidence>
<keyword evidence="6 7" id="KW-0546">Nucleotide metabolism</keyword>
<feature type="binding site" evidence="7">
    <location>
        <position position="68"/>
    </location>
    <ligand>
        <name>substrate</name>
    </ligand>
</feature>
<dbReference type="Pfam" id="PF01725">
    <property type="entry name" value="Ham1p_like"/>
    <property type="match status" value="1"/>
</dbReference>
<dbReference type="InterPro" id="IPR020922">
    <property type="entry name" value="dITP/XTP_pyrophosphatase"/>
</dbReference>
<dbReference type="InterPro" id="IPR002637">
    <property type="entry name" value="RdgB/HAM1"/>
</dbReference>
<dbReference type="EC" id="3.6.1.66" evidence="7"/>
<evidence type="ECO:0000256" key="7">
    <source>
        <dbReference type="HAMAP-Rule" id="MF_01405"/>
    </source>
</evidence>
<comment type="catalytic activity">
    <reaction evidence="7">
        <text>XTP + H2O = XMP + diphosphate + H(+)</text>
        <dbReference type="Rhea" id="RHEA:28610"/>
        <dbReference type="ChEBI" id="CHEBI:15377"/>
        <dbReference type="ChEBI" id="CHEBI:15378"/>
        <dbReference type="ChEBI" id="CHEBI:33019"/>
        <dbReference type="ChEBI" id="CHEBI:57464"/>
        <dbReference type="ChEBI" id="CHEBI:61314"/>
        <dbReference type="EC" id="3.6.1.66"/>
    </reaction>
</comment>
<accession>A0ABW3I0B0</accession>
<sequence length="190" mass="21388">MQLVFATNNPNKLQEVQAMLPNIKLVTLKEINCTEDIPETSPTIEGNAIQKVNYLTQYYSEDGFADDTGLEIEALNGEPGVFSARYAGPQKKAEDNMNLVLEKLQSQTNRKARFITVIALNLNREQYIFEGVCNGTIIEEKRGEKGFGYDPIFVPDGYNKTFAEMTQEEKATVSHRGKAIQKLIDFLNTQ</sequence>
<evidence type="ECO:0000256" key="2">
    <source>
        <dbReference type="ARBA" id="ARBA00022723"/>
    </source>
</evidence>
<name>A0ABW3I0B0_9FLAO</name>
<feature type="active site" description="Proton acceptor" evidence="7">
    <location>
        <position position="67"/>
    </location>
</feature>